<reference evidence="7" key="1">
    <citation type="submission" date="2016-02" db="EMBL/GenBank/DDBJ databases">
        <title>Draft genome sequence of Microdochium bolleyi, a fungal endophyte of beachgrass.</title>
        <authorList>
            <consortium name="DOE Joint Genome Institute"/>
            <person name="David A.S."/>
            <person name="May G."/>
            <person name="Haridas S."/>
            <person name="Lim J."/>
            <person name="Wang M."/>
            <person name="Labutti K."/>
            <person name="Lipzen A."/>
            <person name="Barry K."/>
            <person name="Grigoriev I.V."/>
        </authorList>
    </citation>
    <scope>NUCLEOTIDE SEQUENCE [LARGE SCALE GENOMIC DNA]</scope>
    <source>
        <strain evidence="7">J235TASD1</strain>
    </source>
</reference>
<dbReference type="GO" id="GO:0008233">
    <property type="term" value="F:peptidase activity"/>
    <property type="evidence" value="ECO:0007669"/>
    <property type="project" value="UniProtKB-KW"/>
</dbReference>
<evidence type="ECO:0000313" key="7">
    <source>
        <dbReference type="Proteomes" id="UP000070501"/>
    </source>
</evidence>
<keyword evidence="2" id="KW-0645">Protease</keyword>
<dbReference type="SMART" id="SM01179">
    <property type="entry name" value="DUF862"/>
    <property type="match status" value="1"/>
</dbReference>
<evidence type="ECO:0000313" key="6">
    <source>
        <dbReference type="EMBL" id="KXJ94860.1"/>
    </source>
</evidence>
<evidence type="ECO:0000256" key="1">
    <source>
        <dbReference type="ARBA" id="ARBA00008140"/>
    </source>
</evidence>
<dbReference type="Gene3D" id="3.90.1720.30">
    <property type="entry name" value="PPPDE domains"/>
    <property type="match status" value="1"/>
</dbReference>
<dbReference type="PROSITE" id="PS51858">
    <property type="entry name" value="PPPDE"/>
    <property type="match status" value="1"/>
</dbReference>
<dbReference type="AlphaFoldDB" id="A0A136JCH0"/>
<sequence>MTKEKKLRSKGFDFNVVGTLNKAAEAADSLVKKAWDVKNRRDAAKEAEAAAEEDRRLVAERNAFLQTITAKLTGVTTSEVPPLVVDRTTTHRAVLFVTTPIAFGPVEVSRSSYKLLARHVGMSMTSVSHWALCVIDRGLSGKCWAYDLMSDQMALTMLGKNYFRVYEVTPEFIATWNSCSYVGETTKPHEEIQELGHKHMTSNPRYHLLENNCQHLVEALVAELCNGAHVEQAKLSEELEHVSPRIAMDLMAARLHSRMDVKNEKEDSEGVKEDVDVLKSLLKLYEKSSRKKHGKDTPEAIENGDTPLAIENGTAPLAIMPAPPHESALSGTDQGVSTPALLYPPPETAPGQVAPPPADRSAPTLLHASPYGELSPPLPARPPSSQGAPPNPAFASGDTSPALLAPFPAGELSPPLPMRPSSSRGLSPGPGRDSGEASPALPPRPSSSMGNHPATPPYFPPPPNGAG</sequence>
<dbReference type="OrthoDB" id="3727368at2759"/>
<keyword evidence="7" id="KW-1185">Reference proteome</keyword>
<dbReference type="InterPro" id="IPR042266">
    <property type="entry name" value="PPPDE_sf"/>
</dbReference>
<feature type="compositionally biased region" description="Pro residues" evidence="4">
    <location>
        <begin position="342"/>
        <end position="358"/>
    </location>
</feature>
<comment type="similarity">
    <text evidence="1">Belongs to the DeSI family.</text>
</comment>
<feature type="compositionally biased region" description="Pro residues" evidence="4">
    <location>
        <begin position="454"/>
        <end position="467"/>
    </location>
</feature>
<proteinExistence type="inferred from homology"/>
<dbReference type="GO" id="GO:0006508">
    <property type="term" value="P:proteolysis"/>
    <property type="evidence" value="ECO:0007669"/>
    <property type="project" value="UniProtKB-KW"/>
</dbReference>
<accession>A0A136JCH0</accession>
<feature type="domain" description="PPPDE" evidence="5">
    <location>
        <begin position="99"/>
        <end position="239"/>
    </location>
</feature>
<evidence type="ECO:0000259" key="5">
    <source>
        <dbReference type="PROSITE" id="PS51858"/>
    </source>
</evidence>
<organism evidence="6 7">
    <name type="scientific">Microdochium bolleyi</name>
    <dbReference type="NCBI Taxonomy" id="196109"/>
    <lineage>
        <taxon>Eukaryota</taxon>
        <taxon>Fungi</taxon>
        <taxon>Dikarya</taxon>
        <taxon>Ascomycota</taxon>
        <taxon>Pezizomycotina</taxon>
        <taxon>Sordariomycetes</taxon>
        <taxon>Xylariomycetidae</taxon>
        <taxon>Xylariales</taxon>
        <taxon>Microdochiaceae</taxon>
        <taxon>Microdochium</taxon>
    </lineage>
</organism>
<evidence type="ECO:0000256" key="3">
    <source>
        <dbReference type="ARBA" id="ARBA00022801"/>
    </source>
</evidence>
<dbReference type="InterPro" id="IPR008580">
    <property type="entry name" value="PPPDE_dom"/>
</dbReference>
<keyword evidence="3" id="KW-0378">Hydrolase</keyword>
<protein>
    <recommendedName>
        <fullName evidence="5">PPPDE domain-containing protein</fullName>
    </recommendedName>
</protein>
<feature type="region of interest" description="Disordered" evidence="4">
    <location>
        <begin position="288"/>
        <end position="467"/>
    </location>
</feature>
<evidence type="ECO:0000256" key="4">
    <source>
        <dbReference type="SAM" id="MobiDB-lite"/>
    </source>
</evidence>
<feature type="compositionally biased region" description="Low complexity" evidence="4">
    <location>
        <begin position="419"/>
        <end position="431"/>
    </location>
</feature>
<gene>
    <name evidence="6" type="ORF">Micbo1qcDRAFT_193917</name>
</gene>
<evidence type="ECO:0000256" key="2">
    <source>
        <dbReference type="ARBA" id="ARBA00022670"/>
    </source>
</evidence>
<dbReference type="Proteomes" id="UP000070501">
    <property type="component" value="Unassembled WGS sequence"/>
</dbReference>
<dbReference type="EMBL" id="KQ964247">
    <property type="protein sequence ID" value="KXJ94860.1"/>
    <property type="molecule type" value="Genomic_DNA"/>
</dbReference>
<name>A0A136JCH0_9PEZI</name>
<dbReference type="InParanoid" id="A0A136JCH0"/>